<evidence type="ECO:0000256" key="2">
    <source>
        <dbReference type="SAM" id="SignalP"/>
    </source>
</evidence>
<feature type="signal peptide" evidence="2">
    <location>
        <begin position="1"/>
        <end position="18"/>
    </location>
</feature>
<comment type="caution">
    <text evidence="3">The sequence shown here is derived from an EMBL/GenBank/DDBJ whole genome shotgun (WGS) entry which is preliminary data.</text>
</comment>
<dbReference type="Proteomes" id="UP000758603">
    <property type="component" value="Unassembled WGS sequence"/>
</dbReference>
<proteinExistence type="predicted"/>
<dbReference type="EMBL" id="JAGPXC010000001">
    <property type="protein sequence ID" value="KAH6660485.1"/>
    <property type="molecule type" value="Genomic_DNA"/>
</dbReference>
<evidence type="ECO:0000313" key="4">
    <source>
        <dbReference type="Proteomes" id="UP000758603"/>
    </source>
</evidence>
<name>A0A9P9A4P1_9PEZI</name>
<dbReference type="GeneID" id="70135303"/>
<dbReference type="RefSeq" id="XP_045964616.1">
    <property type="nucleotide sequence ID" value="XM_046106412.1"/>
</dbReference>
<feature type="compositionally biased region" description="Basic and acidic residues" evidence="1">
    <location>
        <begin position="65"/>
        <end position="88"/>
    </location>
</feature>
<feature type="chain" id="PRO_5040351094" evidence="2">
    <location>
        <begin position="19"/>
        <end position="137"/>
    </location>
</feature>
<gene>
    <name evidence="3" type="ORF">BKA67DRAFT_653662</name>
</gene>
<protein>
    <submittedName>
        <fullName evidence="3">Uncharacterized protein</fullName>
    </submittedName>
</protein>
<feature type="region of interest" description="Disordered" evidence="1">
    <location>
        <begin position="58"/>
        <end position="137"/>
    </location>
</feature>
<dbReference type="AlphaFoldDB" id="A0A9P9A4P1"/>
<keyword evidence="4" id="KW-1185">Reference proteome</keyword>
<evidence type="ECO:0000256" key="1">
    <source>
        <dbReference type="SAM" id="MobiDB-lite"/>
    </source>
</evidence>
<dbReference type="OrthoDB" id="4758528at2759"/>
<sequence>MKINTLALSVLYACLASALPVSPISVAHNELSVVVERTKSSNKAWDYGHVDARASIEGDGDESWDYGKRASIEDDGDKSWDYGKRASIEGDGDESWDYGKRSDDEEVSTKQSWDYGKRGDDEEVNTKQSWDYGKNKA</sequence>
<organism evidence="3 4">
    <name type="scientific">Truncatella angustata</name>
    <dbReference type="NCBI Taxonomy" id="152316"/>
    <lineage>
        <taxon>Eukaryota</taxon>
        <taxon>Fungi</taxon>
        <taxon>Dikarya</taxon>
        <taxon>Ascomycota</taxon>
        <taxon>Pezizomycotina</taxon>
        <taxon>Sordariomycetes</taxon>
        <taxon>Xylariomycetidae</taxon>
        <taxon>Amphisphaeriales</taxon>
        <taxon>Sporocadaceae</taxon>
        <taxon>Truncatella</taxon>
    </lineage>
</organism>
<evidence type="ECO:0000313" key="3">
    <source>
        <dbReference type="EMBL" id="KAH6660485.1"/>
    </source>
</evidence>
<reference evidence="3" key="1">
    <citation type="journal article" date="2021" name="Nat. Commun.">
        <title>Genetic determinants of endophytism in the Arabidopsis root mycobiome.</title>
        <authorList>
            <person name="Mesny F."/>
            <person name="Miyauchi S."/>
            <person name="Thiergart T."/>
            <person name="Pickel B."/>
            <person name="Atanasova L."/>
            <person name="Karlsson M."/>
            <person name="Huettel B."/>
            <person name="Barry K.W."/>
            <person name="Haridas S."/>
            <person name="Chen C."/>
            <person name="Bauer D."/>
            <person name="Andreopoulos W."/>
            <person name="Pangilinan J."/>
            <person name="LaButti K."/>
            <person name="Riley R."/>
            <person name="Lipzen A."/>
            <person name="Clum A."/>
            <person name="Drula E."/>
            <person name="Henrissat B."/>
            <person name="Kohler A."/>
            <person name="Grigoriev I.V."/>
            <person name="Martin F.M."/>
            <person name="Hacquard S."/>
        </authorList>
    </citation>
    <scope>NUCLEOTIDE SEQUENCE</scope>
    <source>
        <strain evidence="3">MPI-SDFR-AT-0073</strain>
    </source>
</reference>
<accession>A0A9P9A4P1</accession>
<keyword evidence="2" id="KW-0732">Signal</keyword>